<name>A0ABW4I4R5_9SPHN</name>
<dbReference type="InterPro" id="IPR001763">
    <property type="entry name" value="Rhodanese-like_dom"/>
</dbReference>
<dbReference type="CDD" id="cd14503">
    <property type="entry name" value="PTP-bact"/>
    <property type="match status" value="1"/>
</dbReference>
<reference evidence="3" key="1">
    <citation type="journal article" date="2019" name="Int. J. Syst. Evol. Microbiol.">
        <title>The Global Catalogue of Microorganisms (GCM) 10K type strain sequencing project: providing services to taxonomists for standard genome sequencing and annotation.</title>
        <authorList>
            <consortium name="The Broad Institute Genomics Platform"/>
            <consortium name="The Broad Institute Genome Sequencing Center for Infectious Disease"/>
            <person name="Wu L."/>
            <person name="Ma J."/>
        </authorList>
    </citation>
    <scope>NUCLEOTIDE SEQUENCE [LARGE SCALE GENOMIC DNA]</scope>
    <source>
        <strain evidence="3">CGMCC 1.16275</strain>
    </source>
</reference>
<dbReference type="NCBIfam" id="TIGR01244">
    <property type="entry name" value="TIGR01244 family sulfur transferase"/>
    <property type="match status" value="1"/>
</dbReference>
<accession>A0ABW4I4R5</accession>
<dbReference type="Gene3D" id="3.90.190.10">
    <property type="entry name" value="Protein tyrosine phosphatase superfamily"/>
    <property type="match status" value="1"/>
</dbReference>
<protein>
    <submittedName>
        <fullName evidence="2">TIGR01244 family sulfur transferase</fullName>
    </submittedName>
</protein>
<dbReference type="InterPro" id="IPR029021">
    <property type="entry name" value="Prot-tyrosine_phosphatase-like"/>
</dbReference>
<dbReference type="EMBL" id="JBHUDY010000002">
    <property type="protein sequence ID" value="MFD1612868.1"/>
    <property type="molecule type" value="Genomic_DNA"/>
</dbReference>
<dbReference type="GO" id="GO:0016740">
    <property type="term" value="F:transferase activity"/>
    <property type="evidence" value="ECO:0007669"/>
    <property type="project" value="UniProtKB-KW"/>
</dbReference>
<dbReference type="PROSITE" id="PS50206">
    <property type="entry name" value="RHODANESE_3"/>
    <property type="match status" value="1"/>
</dbReference>
<dbReference type="Pfam" id="PF04273">
    <property type="entry name" value="BLH_phosphatase"/>
    <property type="match status" value="1"/>
</dbReference>
<evidence type="ECO:0000313" key="2">
    <source>
        <dbReference type="EMBL" id="MFD1612868.1"/>
    </source>
</evidence>
<dbReference type="SUPFAM" id="SSF52799">
    <property type="entry name" value="(Phosphotyrosine protein) phosphatases II"/>
    <property type="match status" value="1"/>
</dbReference>
<feature type="domain" description="Rhodanese" evidence="1">
    <location>
        <begin position="39"/>
        <end position="130"/>
    </location>
</feature>
<evidence type="ECO:0000259" key="1">
    <source>
        <dbReference type="PROSITE" id="PS50206"/>
    </source>
</evidence>
<dbReference type="RefSeq" id="WP_380890395.1">
    <property type="nucleotide sequence ID" value="NZ_JBHUDY010000002.1"/>
</dbReference>
<proteinExistence type="predicted"/>
<keyword evidence="2" id="KW-0808">Transferase</keyword>
<evidence type="ECO:0000313" key="3">
    <source>
        <dbReference type="Proteomes" id="UP001597115"/>
    </source>
</evidence>
<gene>
    <name evidence="2" type="ORF">ACFSCW_13760</name>
</gene>
<organism evidence="2 3">
    <name type="scientific">Sphingomonas tabacisoli</name>
    <dbReference type="NCBI Taxonomy" id="2249466"/>
    <lineage>
        <taxon>Bacteria</taxon>
        <taxon>Pseudomonadati</taxon>
        <taxon>Pseudomonadota</taxon>
        <taxon>Alphaproteobacteria</taxon>
        <taxon>Sphingomonadales</taxon>
        <taxon>Sphingomonadaceae</taxon>
        <taxon>Sphingomonas</taxon>
    </lineage>
</organism>
<dbReference type="InterPro" id="IPR005939">
    <property type="entry name" value="BLH_phosphatase-like"/>
</dbReference>
<dbReference type="Proteomes" id="UP001597115">
    <property type="component" value="Unassembled WGS sequence"/>
</dbReference>
<comment type="caution">
    <text evidence="2">The sequence shown here is derived from an EMBL/GenBank/DDBJ whole genome shotgun (WGS) entry which is preliminary data.</text>
</comment>
<sequence length="141" mass="15028">MFRRIDDTILVSPQIGPDDLAQAAELGVTMVINNRPDDEEAGQPTGKDIGEICDAIGLAYVELPVTHAGFSHSQVDAMARTLERATGPVLAYCRSGTRSTYLWALARAKMGDHPAVLAEKAANAGYDLSAIRPMLDALSTS</sequence>
<keyword evidence="3" id="KW-1185">Reference proteome</keyword>